<dbReference type="AlphaFoldDB" id="A0AAD4M137"/>
<reference evidence="2" key="1">
    <citation type="journal article" date="2022" name="New Phytol.">
        <title>Evolutionary transition to the ectomycorrhizal habit in the genomes of a hyperdiverse lineage of mushroom-forming fungi.</title>
        <authorList>
            <person name="Looney B."/>
            <person name="Miyauchi S."/>
            <person name="Morin E."/>
            <person name="Drula E."/>
            <person name="Courty P.E."/>
            <person name="Kohler A."/>
            <person name="Kuo A."/>
            <person name="LaButti K."/>
            <person name="Pangilinan J."/>
            <person name="Lipzen A."/>
            <person name="Riley R."/>
            <person name="Andreopoulos W."/>
            <person name="He G."/>
            <person name="Johnson J."/>
            <person name="Nolan M."/>
            <person name="Tritt A."/>
            <person name="Barry K.W."/>
            <person name="Grigoriev I.V."/>
            <person name="Nagy L.G."/>
            <person name="Hibbett D."/>
            <person name="Henrissat B."/>
            <person name="Matheny P.B."/>
            <person name="Labbe J."/>
            <person name="Martin F.M."/>
        </authorList>
    </citation>
    <scope>NUCLEOTIDE SEQUENCE</scope>
    <source>
        <strain evidence="2">BPL690</strain>
    </source>
</reference>
<name>A0AAD4M137_9AGAM</name>
<evidence type="ECO:0000313" key="2">
    <source>
        <dbReference type="EMBL" id="KAI0296490.1"/>
    </source>
</evidence>
<protein>
    <submittedName>
        <fullName evidence="2">Uncharacterized protein</fullName>
    </submittedName>
</protein>
<accession>A0AAD4M137</accession>
<gene>
    <name evidence="2" type="ORF">B0F90DRAFT_1028292</name>
</gene>
<comment type="caution">
    <text evidence="2">The sequence shown here is derived from an EMBL/GenBank/DDBJ whole genome shotgun (WGS) entry which is preliminary data.</text>
</comment>
<dbReference type="Proteomes" id="UP001203297">
    <property type="component" value="Unassembled WGS sequence"/>
</dbReference>
<sequence>MRTPLMIFSVLISFVVTVCATPTGDGIWAGGVHQETSRSGRNLALSLSLFLCAEKNFSTTYAHRSNGTYKQQLSQFTHVTSAFDQEHFASHSPRIGSAQWFMREIRYGLVAFIKRLLELMIGTLLIFLESRLSNVKLTRGDMWEVEGG</sequence>
<organism evidence="2 3">
    <name type="scientific">Multifurca ochricompacta</name>
    <dbReference type="NCBI Taxonomy" id="376703"/>
    <lineage>
        <taxon>Eukaryota</taxon>
        <taxon>Fungi</taxon>
        <taxon>Dikarya</taxon>
        <taxon>Basidiomycota</taxon>
        <taxon>Agaricomycotina</taxon>
        <taxon>Agaricomycetes</taxon>
        <taxon>Russulales</taxon>
        <taxon>Russulaceae</taxon>
        <taxon>Multifurca</taxon>
    </lineage>
</organism>
<feature type="signal peptide" evidence="1">
    <location>
        <begin position="1"/>
        <end position="20"/>
    </location>
</feature>
<keyword evidence="1" id="KW-0732">Signal</keyword>
<evidence type="ECO:0000313" key="3">
    <source>
        <dbReference type="Proteomes" id="UP001203297"/>
    </source>
</evidence>
<proteinExistence type="predicted"/>
<dbReference type="EMBL" id="WTXG01000048">
    <property type="protein sequence ID" value="KAI0296490.1"/>
    <property type="molecule type" value="Genomic_DNA"/>
</dbReference>
<keyword evidence="3" id="KW-1185">Reference proteome</keyword>
<feature type="chain" id="PRO_5042053286" evidence="1">
    <location>
        <begin position="21"/>
        <end position="148"/>
    </location>
</feature>
<evidence type="ECO:0000256" key="1">
    <source>
        <dbReference type="SAM" id="SignalP"/>
    </source>
</evidence>